<dbReference type="Gene3D" id="3.40.50.1820">
    <property type="entry name" value="alpha/beta hydrolase"/>
    <property type="match status" value="1"/>
</dbReference>
<dbReference type="Proteomes" id="UP000832034">
    <property type="component" value="Chromosome"/>
</dbReference>
<dbReference type="InterPro" id="IPR051321">
    <property type="entry name" value="PHA/PHB_synthase"/>
</dbReference>
<dbReference type="InterPro" id="IPR010941">
    <property type="entry name" value="PhaC_N"/>
</dbReference>
<keyword evidence="4" id="KW-0378">Hydrolase</keyword>
<dbReference type="PANTHER" id="PTHR36837:SF5">
    <property type="entry name" value="POLY-3-HYDROXYBUTYRATE SYNTHASE"/>
    <property type="match status" value="1"/>
</dbReference>
<dbReference type="InterPro" id="IPR029058">
    <property type="entry name" value="AB_hydrolase_fold"/>
</dbReference>
<name>A0ABY4E6R0_VITST</name>
<gene>
    <name evidence="4" type="ORF">LVJ81_07250</name>
</gene>
<accession>A0ABY4E6R0</accession>
<evidence type="ECO:0000313" key="5">
    <source>
        <dbReference type="Proteomes" id="UP000832034"/>
    </source>
</evidence>
<dbReference type="SUPFAM" id="SSF53474">
    <property type="entry name" value="alpha/beta-Hydrolases"/>
    <property type="match status" value="1"/>
</dbReference>
<keyword evidence="1" id="KW-0808">Transferase</keyword>
<reference evidence="4" key="2">
    <citation type="journal article" date="2022" name="Res Sq">
        <title>Evolution of multicellular longitudinally dividing oral cavity symbionts (Neisseriaceae).</title>
        <authorList>
            <person name="Nyongesa S."/>
            <person name="Weber P."/>
            <person name="Bernet E."/>
            <person name="Pullido F."/>
            <person name="Nieckarz M."/>
            <person name="Delaby M."/>
            <person name="Nieves C."/>
            <person name="Viehboeck T."/>
            <person name="Krause N."/>
            <person name="Rivera-Millot A."/>
            <person name="Nakamura A."/>
            <person name="Vischer N."/>
            <person name="VanNieuwenhze M."/>
            <person name="Brun Y."/>
            <person name="Cava F."/>
            <person name="Bulgheresi S."/>
            <person name="Veyrier F."/>
        </authorList>
    </citation>
    <scope>NUCLEOTIDE SEQUENCE</scope>
    <source>
        <strain evidence="4">SAG 1488-6</strain>
    </source>
</reference>
<proteinExistence type="predicted"/>
<organism evidence="4 5">
    <name type="scientific">Vitreoscilla stercoraria</name>
    <dbReference type="NCBI Taxonomy" id="61"/>
    <lineage>
        <taxon>Bacteria</taxon>
        <taxon>Pseudomonadati</taxon>
        <taxon>Pseudomonadota</taxon>
        <taxon>Betaproteobacteria</taxon>
        <taxon>Neisseriales</taxon>
        <taxon>Neisseriaceae</taxon>
        <taxon>Vitreoscilla</taxon>
    </lineage>
</organism>
<evidence type="ECO:0000256" key="1">
    <source>
        <dbReference type="ARBA" id="ARBA00022679"/>
    </source>
</evidence>
<reference evidence="4" key="1">
    <citation type="submission" date="2021-12" db="EMBL/GenBank/DDBJ databases">
        <authorList>
            <person name="Veyrier F.J."/>
        </authorList>
    </citation>
    <scope>NUCLEOTIDE SEQUENCE</scope>
    <source>
        <strain evidence="4">SAG 1488-6</strain>
    </source>
</reference>
<dbReference type="PANTHER" id="PTHR36837">
    <property type="entry name" value="POLY(3-HYDROXYALKANOATE) POLYMERASE SUBUNIT PHAC"/>
    <property type="match status" value="1"/>
</dbReference>
<evidence type="ECO:0000313" key="4">
    <source>
        <dbReference type="EMBL" id="UOO91466.1"/>
    </source>
</evidence>
<evidence type="ECO:0000259" key="3">
    <source>
        <dbReference type="Pfam" id="PF07167"/>
    </source>
</evidence>
<dbReference type="Pfam" id="PF07167">
    <property type="entry name" value="PhaC_N"/>
    <property type="match status" value="1"/>
</dbReference>
<feature type="domain" description="Poly-beta-hydroxybutyrate polymerase N-terminal" evidence="3">
    <location>
        <begin position="88"/>
        <end position="251"/>
    </location>
</feature>
<dbReference type="EMBL" id="CP091512">
    <property type="protein sequence ID" value="UOO91466.1"/>
    <property type="molecule type" value="Genomic_DNA"/>
</dbReference>
<protein>
    <submittedName>
        <fullName evidence="4">Alpha/beta fold hydrolase</fullName>
    </submittedName>
</protein>
<keyword evidence="5" id="KW-1185">Reference proteome</keyword>
<dbReference type="GO" id="GO:0016787">
    <property type="term" value="F:hydrolase activity"/>
    <property type="evidence" value="ECO:0007669"/>
    <property type="project" value="UniProtKB-KW"/>
</dbReference>
<keyword evidence="2" id="KW-0012">Acyltransferase</keyword>
<sequence length="582" mass="65597">MNQPFNFDPKKMNEAMEQWQKLWLSGWQPAQKASPPPTPVFDNSAWQNMLNQQTELWQKNLTKMFSMSGHQGVANPFGTFNPLNNTPEAWQQLPFFQNMQKMYEHTCDFVEQQLEKNPAYAKLSADQQDNISFMTRQYLSALHPNNYLMTNPDALQEAYQTQGQSLVKGMQNYLSDLEKGRITMSEEASFVMGENIAATAGKVVLKNELIELIQYTPTAAKVYAKPLLIVPPCVNKYYLMDLGPQKSLVEYYVEQGYNVFLVSWRSAVEETKHFTWDTYVERGVISAINAVASITKQESINALGFCIGGLILSTALCVMKARGEQRVDNLILMTSMADHTEPGDIKYFLSEDVVRMREAKIAQGGIISGLELQATFSALRPDDLIWNYVQNNYLKGKTPSSFDLLYWNNDSVDLPLPMHTFFLRQFYLNNALTKPGSMSVCGVPIDLAHLDMPIYFFSAEADHIVPWLAVYSGLPLYGDAAERRFVLGESGHIAGAINPVSKDRRSYWTGNIEGKTAEQWRASAENHKGSWWKDLNTWLSNRSGNLVAAPRTLGNTSHKAVAEAPGEYVQAKAMNVVKAHLV</sequence>
<evidence type="ECO:0000256" key="2">
    <source>
        <dbReference type="ARBA" id="ARBA00023315"/>
    </source>
</evidence>